<evidence type="ECO:0000256" key="1">
    <source>
        <dbReference type="SAM" id="Coils"/>
    </source>
</evidence>
<dbReference type="InterPro" id="IPR050445">
    <property type="entry name" value="Bact_polysacc_biosynth/exp"/>
</dbReference>
<sequence length="514" mass="58067">MNSIQEEVMTTLYGVWRKRWYGLALMWAVCLVGWVFVATIPNTYESRARVYVDWASLIPEKLGYQGANLLRQVDVVRRTLTSRVNMEKVVRRTELDVGLENDKELDALIARMTNNISVQSQQADLFTIVYRSDDPDRSNAQNANLARRVVDNLIQIFMEENVASDRDDINEAIRFFEDQLAERARQLEEAERRKAEFEEKYLGMLPGEGSISTRLADARNKLDNVEIELAQARNSLQALQRQIGGTPSTINAPSFVIEGSSMASSPTQQQIAALGRSLSDMYARGWTDQHPDVVATKAQVRRLEQQAAREAKDPALRQQAAQANPVYVNLRSMVFERQSAVAALEARRAQLQNTISQMSSRQVQQPGIVAEQAKLNRDYDVLQSQYNQLLKSREEIRLRSDVETKTQQVKFRVVDPPSQPREPIAPNRPLYLSLVLLVGLGAGAAVSFLLSQLHTTCITAAQLEKRFDYPVLGSVTEIVSDNQRAQNRVWLWGFGVLSLGLIVIYLALLLYELV</sequence>
<gene>
    <name evidence="4" type="ORF">DFR51_1673</name>
</gene>
<dbReference type="NCBIfam" id="TIGR03007">
    <property type="entry name" value="pepcterm_ChnLen"/>
    <property type="match status" value="1"/>
</dbReference>
<evidence type="ECO:0000313" key="4">
    <source>
        <dbReference type="EMBL" id="RKS92097.1"/>
    </source>
</evidence>
<dbReference type="PANTHER" id="PTHR32309">
    <property type="entry name" value="TYROSINE-PROTEIN KINASE"/>
    <property type="match status" value="1"/>
</dbReference>
<keyword evidence="2" id="KW-1133">Transmembrane helix</keyword>
<feature type="transmembrane region" description="Helical" evidence="2">
    <location>
        <begin position="489"/>
        <end position="511"/>
    </location>
</feature>
<dbReference type="InterPro" id="IPR014345">
    <property type="entry name" value="XrtA_polysacc_chain"/>
</dbReference>
<name>A0ABX9T3U7_SPHMI</name>
<dbReference type="InterPro" id="IPR032807">
    <property type="entry name" value="GNVR"/>
</dbReference>
<dbReference type="Pfam" id="PF13807">
    <property type="entry name" value="GNVR"/>
    <property type="match status" value="1"/>
</dbReference>
<accession>A0ABX9T3U7</accession>
<keyword evidence="1" id="KW-0175">Coiled coil</keyword>
<evidence type="ECO:0000256" key="2">
    <source>
        <dbReference type="SAM" id="Phobius"/>
    </source>
</evidence>
<comment type="caution">
    <text evidence="4">The sequence shown here is derived from an EMBL/GenBank/DDBJ whole genome shotgun (WGS) entry which is preliminary data.</text>
</comment>
<reference evidence="4 5" key="1">
    <citation type="submission" date="2018-10" db="EMBL/GenBank/DDBJ databases">
        <title>Genomic Encyclopedia of Type Strains, Phase IV (KMG-IV): sequencing the most valuable type-strain genomes for metagenomic binning, comparative biology and taxonomic classification.</title>
        <authorList>
            <person name="Goeker M."/>
        </authorList>
    </citation>
    <scope>NUCLEOTIDE SEQUENCE [LARGE SCALE GENOMIC DNA]</scope>
    <source>
        <strain evidence="4 5">DSM 19791</strain>
    </source>
</reference>
<dbReference type="EMBL" id="RBWX01000007">
    <property type="protein sequence ID" value="RKS92097.1"/>
    <property type="molecule type" value="Genomic_DNA"/>
</dbReference>
<feature type="coiled-coil region" evidence="1">
    <location>
        <begin position="173"/>
        <end position="242"/>
    </location>
</feature>
<evidence type="ECO:0000259" key="3">
    <source>
        <dbReference type="Pfam" id="PF13807"/>
    </source>
</evidence>
<organism evidence="4 5">
    <name type="scientific">Sphingosinicella microcystinivorans</name>
    <dbReference type="NCBI Taxonomy" id="335406"/>
    <lineage>
        <taxon>Bacteria</taxon>
        <taxon>Pseudomonadati</taxon>
        <taxon>Pseudomonadota</taxon>
        <taxon>Alphaproteobacteria</taxon>
        <taxon>Sphingomonadales</taxon>
        <taxon>Sphingosinicellaceae</taxon>
        <taxon>Sphingosinicella</taxon>
    </lineage>
</organism>
<feature type="transmembrane region" description="Helical" evidence="2">
    <location>
        <begin position="430"/>
        <end position="450"/>
    </location>
</feature>
<keyword evidence="2" id="KW-0812">Transmembrane</keyword>
<evidence type="ECO:0000313" key="5">
    <source>
        <dbReference type="Proteomes" id="UP000276029"/>
    </source>
</evidence>
<proteinExistence type="predicted"/>
<keyword evidence="2" id="KW-0472">Membrane</keyword>
<feature type="transmembrane region" description="Helical" evidence="2">
    <location>
        <begin position="20"/>
        <end position="40"/>
    </location>
</feature>
<protein>
    <submittedName>
        <fullName evidence="4">Polysaccharide chain length determinant protein (PEP-CTERM system associated)</fullName>
    </submittedName>
</protein>
<feature type="domain" description="Tyrosine-protein kinase G-rich" evidence="3">
    <location>
        <begin position="374"/>
        <end position="449"/>
    </location>
</feature>
<keyword evidence="5" id="KW-1185">Reference proteome</keyword>
<dbReference type="PANTHER" id="PTHR32309:SF31">
    <property type="entry name" value="CAPSULAR EXOPOLYSACCHARIDE FAMILY"/>
    <property type="match status" value="1"/>
</dbReference>
<dbReference type="Proteomes" id="UP000276029">
    <property type="component" value="Unassembled WGS sequence"/>
</dbReference>